<feature type="transmembrane region" description="Helical" evidence="1">
    <location>
        <begin position="71"/>
        <end position="93"/>
    </location>
</feature>
<proteinExistence type="predicted"/>
<accession>F7PTV0</accession>
<keyword evidence="1" id="KW-0812">Transmembrane</keyword>
<dbReference type="RefSeq" id="WP_008825275.1">
    <property type="nucleotide sequence ID" value="NZ_AFNU02000005.1"/>
</dbReference>
<evidence type="ECO:0008006" key="4">
    <source>
        <dbReference type="Google" id="ProtNLM"/>
    </source>
</evidence>
<evidence type="ECO:0000313" key="3">
    <source>
        <dbReference type="Proteomes" id="UP000005707"/>
    </source>
</evidence>
<keyword evidence="1" id="KW-1133">Transmembrane helix</keyword>
<gene>
    <name evidence="2" type="ORF">HLPCO_001796</name>
</gene>
<dbReference type="Proteomes" id="UP000005707">
    <property type="component" value="Unassembled WGS sequence"/>
</dbReference>
<dbReference type="AlphaFoldDB" id="F7PTV0"/>
<reference evidence="2 3" key="2">
    <citation type="journal article" date="2013" name="PLoS ONE">
        <title>INDIGO - INtegrated Data Warehouse of MIcrobial GenOmes with Examples from the Red Sea Extremophiles.</title>
        <authorList>
            <person name="Alam I."/>
            <person name="Antunes A."/>
            <person name="Kamau A.A."/>
            <person name="Ba Alawi W."/>
            <person name="Kalkatawi M."/>
            <person name="Stingl U."/>
            <person name="Bajic V.B."/>
        </authorList>
    </citation>
    <scope>NUCLEOTIDE SEQUENCE [LARGE SCALE GENOMIC DNA]</scope>
    <source>
        <strain evidence="2 3">SSD-17B</strain>
    </source>
</reference>
<evidence type="ECO:0000313" key="2">
    <source>
        <dbReference type="EMBL" id="ERJ12269.1"/>
    </source>
</evidence>
<protein>
    <recommendedName>
        <fullName evidence="4">DZANK-type domain-containing protein</fullName>
    </recommendedName>
</protein>
<dbReference type="EMBL" id="AFNU02000005">
    <property type="protein sequence ID" value="ERJ12269.1"/>
    <property type="molecule type" value="Genomic_DNA"/>
</dbReference>
<dbReference type="InParanoid" id="F7PTV0"/>
<comment type="caution">
    <text evidence="2">The sequence shown here is derived from an EMBL/GenBank/DDBJ whole genome shotgun (WGS) entry which is preliminary data.</text>
</comment>
<reference evidence="2 3" key="1">
    <citation type="journal article" date="2011" name="J. Bacteriol.">
        <title>Genome sequence of Haloplasma contractile, an unusual contractile bacterium from a deep-sea anoxic brine lake.</title>
        <authorList>
            <person name="Antunes A."/>
            <person name="Alam I."/>
            <person name="El Dorry H."/>
            <person name="Siam R."/>
            <person name="Robertson A."/>
            <person name="Bajic V.B."/>
            <person name="Stingl U."/>
        </authorList>
    </citation>
    <scope>NUCLEOTIDE SEQUENCE [LARGE SCALE GENOMIC DNA]</scope>
    <source>
        <strain evidence="2 3">SSD-17B</strain>
    </source>
</reference>
<evidence type="ECO:0000256" key="1">
    <source>
        <dbReference type="SAM" id="Phobius"/>
    </source>
</evidence>
<keyword evidence="3" id="KW-1185">Reference proteome</keyword>
<name>F7PTV0_9MOLU</name>
<sequence>MYCRLCGEQINKNTETCHNCGFHPLTGCAYCQSFGSETDPYASKCENCNETLVNVPIKNNNNKSRKLKSNIFAYDYFLAFLIPVIGFMIYMMYKDDQDSDILRAATKVGFYTYIFLSLIFFVIALF</sequence>
<dbReference type="OrthoDB" id="90521at2"/>
<organism evidence="2 3">
    <name type="scientific">Haloplasma contractile SSD-17B</name>
    <dbReference type="NCBI Taxonomy" id="1033810"/>
    <lineage>
        <taxon>Bacteria</taxon>
        <taxon>Bacillati</taxon>
        <taxon>Mycoplasmatota</taxon>
        <taxon>Mollicutes</taxon>
        <taxon>Haloplasmatales</taxon>
        <taxon>Haloplasmataceae</taxon>
        <taxon>Haloplasma</taxon>
    </lineage>
</organism>
<feature type="transmembrane region" description="Helical" evidence="1">
    <location>
        <begin position="108"/>
        <end position="125"/>
    </location>
</feature>
<keyword evidence="1" id="KW-0472">Membrane</keyword>